<keyword evidence="4" id="KW-1185">Reference proteome</keyword>
<evidence type="ECO:0000313" key="3">
    <source>
        <dbReference type="EnsemblPlants" id="AUR62007169-RA:cds"/>
    </source>
</evidence>
<feature type="region of interest" description="Disordered" evidence="1">
    <location>
        <begin position="284"/>
        <end position="330"/>
    </location>
</feature>
<dbReference type="FunFam" id="1.10.10.60:FF:000152">
    <property type="entry name" value="Trihelix transcription factor ASIL2"/>
    <property type="match status" value="1"/>
</dbReference>
<feature type="compositionally biased region" description="Pro residues" evidence="1">
    <location>
        <begin position="12"/>
        <end position="23"/>
    </location>
</feature>
<dbReference type="SMART" id="SM00595">
    <property type="entry name" value="MADF"/>
    <property type="match status" value="1"/>
</dbReference>
<dbReference type="OMA" id="LMDAMEV"/>
<dbReference type="Gramene" id="AUR62007169-RA">
    <property type="protein sequence ID" value="AUR62007169-RA:cds"/>
    <property type="gene ID" value="AUR62007169"/>
</dbReference>
<dbReference type="Proteomes" id="UP000596660">
    <property type="component" value="Unplaced"/>
</dbReference>
<evidence type="ECO:0000256" key="1">
    <source>
        <dbReference type="SAM" id="MobiDB-lite"/>
    </source>
</evidence>
<reference evidence="3" key="2">
    <citation type="submission" date="2021-03" db="UniProtKB">
        <authorList>
            <consortium name="EnsemblPlants"/>
        </authorList>
    </citation>
    <scope>IDENTIFICATION</scope>
</reference>
<dbReference type="Pfam" id="PF13837">
    <property type="entry name" value="Myb_DNA-bind_4"/>
    <property type="match status" value="1"/>
</dbReference>
<organism evidence="3 4">
    <name type="scientific">Chenopodium quinoa</name>
    <name type="common">Quinoa</name>
    <dbReference type="NCBI Taxonomy" id="63459"/>
    <lineage>
        <taxon>Eukaryota</taxon>
        <taxon>Viridiplantae</taxon>
        <taxon>Streptophyta</taxon>
        <taxon>Embryophyta</taxon>
        <taxon>Tracheophyta</taxon>
        <taxon>Spermatophyta</taxon>
        <taxon>Magnoliopsida</taxon>
        <taxon>eudicotyledons</taxon>
        <taxon>Gunneridae</taxon>
        <taxon>Pentapetalae</taxon>
        <taxon>Caryophyllales</taxon>
        <taxon>Chenopodiaceae</taxon>
        <taxon>Chenopodioideae</taxon>
        <taxon>Atripliceae</taxon>
        <taxon>Chenopodium</taxon>
    </lineage>
</organism>
<proteinExistence type="predicted"/>
<dbReference type="PROSITE" id="PS50090">
    <property type="entry name" value="MYB_LIKE"/>
    <property type="match status" value="1"/>
</dbReference>
<dbReference type="PANTHER" id="PTHR31307">
    <property type="entry name" value="TRIHELIX TRANSCRIPTION FACTOR ASIL2"/>
    <property type="match status" value="1"/>
</dbReference>
<feature type="domain" description="Myb-like" evidence="2">
    <location>
        <begin position="33"/>
        <end position="93"/>
    </location>
</feature>
<feature type="region of interest" description="Disordered" evidence="1">
    <location>
        <begin position="1"/>
        <end position="23"/>
    </location>
</feature>
<dbReference type="PANTHER" id="PTHR31307:SF43">
    <property type="entry name" value="TRIHELIX TRANSCRIPTION FACTOR ASIL2-LIKE"/>
    <property type="match status" value="1"/>
</dbReference>
<dbReference type="AlphaFoldDB" id="A0A803L5N0"/>
<protein>
    <recommendedName>
        <fullName evidence="2">Myb-like domain-containing protein</fullName>
    </recommendedName>
</protein>
<dbReference type="InterPro" id="IPR001005">
    <property type="entry name" value="SANT/Myb"/>
</dbReference>
<name>A0A803L5N0_CHEQI</name>
<accession>A0A803L5N0</accession>
<dbReference type="InterPro" id="IPR044822">
    <property type="entry name" value="Myb_DNA-bind_4"/>
</dbReference>
<feature type="compositionally biased region" description="Low complexity" evidence="1">
    <location>
        <begin position="1"/>
        <end position="11"/>
    </location>
</feature>
<reference evidence="3" key="1">
    <citation type="journal article" date="2017" name="Nature">
        <title>The genome of Chenopodium quinoa.</title>
        <authorList>
            <person name="Jarvis D.E."/>
            <person name="Ho Y.S."/>
            <person name="Lightfoot D.J."/>
            <person name="Schmoeckel S.M."/>
            <person name="Li B."/>
            <person name="Borm T.J.A."/>
            <person name="Ohyanagi H."/>
            <person name="Mineta K."/>
            <person name="Michell C.T."/>
            <person name="Saber N."/>
            <person name="Kharbatia N.M."/>
            <person name="Rupper R.R."/>
            <person name="Sharp A.R."/>
            <person name="Dally N."/>
            <person name="Boughton B.A."/>
            <person name="Woo Y.H."/>
            <person name="Gao G."/>
            <person name="Schijlen E.G.W.M."/>
            <person name="Guo X."/>
            <person name="Momin A.A."/>
            <person name="Negrao S."/>
            <person name="Al-Babili S."/>
            <person name="Gehring C."/>
            <person name="Roessner U."/>
            <person name="Jung C."/>
            <person name="Murphy K."/>
            <person name="Arold S.T."/>
            <person name="Gojobori T."/>
            <person name="van der Linden C.G."/>
            <person name="van Loo E.N."/>
            <person name="Jellen E.N."/>
            <person name="Maughan P.J."/>
            <person name="Tester M."/>
        </authorList>
    </citation>
    <scope>NUCLEOTIDE SEQUENCE [LARGE SCALE GENOMIC DNA]</scope>
    <source>
        <strain evidence="3">cv. PI 614886</strain>
    </source>
</reference>
<dbReference type="InterPro" id="IPR044823">
    <property type="entry name" value="ASIL1/2-like"/>
</dbReference>
<dbReference type="Gene3D" id="1.10.10.60">
    <property type="entry name" value="Homeodomain-like"/>
    <property type="match status" value="1"/>
</dbReference>
<evidence type="ECO:0000259" key="2">
    <source>
        <dbReference type="PROSITE" id="PS50090"/>
    </source>
</evidence>
<evidence type="ECO:0000313" key="4">
    <source>
        <dbReference type="Proteomes" id="UP000596660"/>
    </source>
</evidence>
<sequence length="330" mass="35974">MPSPPSASVADPSPPPGNLPPPPVVRKFPAPCWTQDETLALIHAYQDKWYSLRRRNLRTADWEAVADEVNRRCPDQSPPKSSAQCRHKMEKLRKRYRAEKQRIGALPSHNNFVGNRFFPSSSWVFFDLMDAMEVGSGSGPGSTSVVNNNGVNNGGNNHNMNMNVLNPVNQNNGGFVKEEKLRGKDDLGKYFDEILMGMGKSGSGSGGPIKFRVKNHGNSSSINNNERYFDEGYDYDGGNNGSGFDYKNGRSNFASGFSKRKLGEDSSSSKMFLNGCSSSKKGFGLGAGSRARGGRDAAAGEMGDVKKEGRTLTSSQKPYKVRPTETSAIL</sequence>
<dbReference type="EnsemblPlants" id="AUR62007169-RA">
    <property type="protein sequence ID" value="AUR62007169-RA:cds"/>
    <property type="gene ID" value="AUR62007169"/>
</dbReference>